<dbReference type="GO" id="GO:0003677">
    <property type="term" value="F:DNA binding"/>
    <property type="evidence" value="ECO:0007669"/>
    <property type="project" value="TreeGrafter"/>
</dbReference>
<feature type="region of interest" description="Disordered" evidence="4">
    <location>
        <begin position="258"/>
        <end position="347"/>
    </location>
</feature>
<dbReference type="PANTHER" id="PTHR14369:SF0">
    <property type="entry name" value="SURFEIT LOCUS PROTEIN 6"/>
    <property type="match status" value="1"/>
</dbReference>
<feature type="region of interest" description="Disordered" evidence="4">
    <location>
        <begin position="1"/>
        <end position="23"/>
    </location>
</feature>
<feature type="compositionally biased region" description="Basic and acidic residues" evidence="4">
    <location>
        <begin position="149"/>
        <end position="189"/>
    </location>
</feature>
<feature type="domain" description="Ribosomal RNA-processing protein 14 N-terminal" evidence="6">
    <location>
        <begin position="35"/>
        <end position="94"/>
    </location>
</feature>
<evidence type="ECO:0000313" key="7">
    <source>
        <dbReference type="EMBL" id="KAJ8443124.1"/>
    </source>
</evidence>
<accession>A0A9Q1KHT5</accession>
<dbReference type="EMBL" id="JAKOGI010000125">
    <property type="protein sequence ID" value="KAJ8443124.1"/>
    <property type="molecule type" value="Genomic_DNA"/>
</dbReference>
<evidence type="ECO:0000259" key="6">
    <source>
        <dbReference type="Pfam" id="PF15459"/>
    </source>
</evidence>
<comment type="subcellular location">
    <subcellularLocation>
        <location evidence="1">Nucleus</location>
    </subcellularLocation>
</comment>
<dbReference type="AlphaFoldDB" id="A0A9Q1KHT5"/>
<dbReference type="Pfam" id="PF15459">
    <property type="entry name" value="RRP14"/>
    <property type="match status" value="1"/>
</dbReference>
<protein>
    <recommendedName>
        <fullName evidence="9">Surfeit locus protein 6</fullName>
    </recommendedName>
</protein>
<dbReference type="InterPro" id="IPR029190">
    <property type="entry name" value="Rrp14/SURF6_C"/>
</dbReference>
<evidence type="ECO:0000259" key="5">
    <source>
        <dbReference type="Pfam" id="PF04935"/>
    </source>
</evidence>
<dbReference type="GO" id="GO:0042273">
    <property type="term" value="P:ribosomal large subunit biogenesis"/>
    <property type="evidence" value="ECO:0007669"/>
    <property type="project" value="TreeGrafter"/>
</dbReference>
<dbReference type="Proteomes" id="UP001153076">
    <property type="component" value="Unassembled WGS sequence"/>
</dbReference>
<dbReference type="Pfam" id="PF04935">
    <property type="entry name" value="SURF6"/>
    <property type="match status" value="1"/>
</dbReference>
<gene>
    <name evidence="7" type="ORF">Cgig2_005675</name>
</gene>
<feature type="compositionally biased region" description="Low complexity" evidence="4">
    <location>
        <begin position="7"/>
        <end position="23"/>
    </location>
</feature>
<organism evidence="7 8">
    <name type="scientific">Carnegiea gigantea</name>
    <dbReference type="NCBI Taxonomy" id="171969"/>
    <lineage>
        <taxon>Eukaryota</taxon>
        <taxon>Viridiplantae</taxon>
        <taxon>Streptophyta</taxon>
        <taxon>Embryophyta</taxon>
        <taxon>Tracheophyta</taxon>
        <taxon>Spermatophyta</taxon>
        <taxon>Magnoliopsida</taxon>
        <taxon>eudicotyledons</taxon>
        <taxon>Gunneridae</taxon>
        <taxon>Pentapetalae</taxon>
        <taxon>Caryophyllales</taxon>
        <taxon>Cactineae</taxon>
        <taxon>Cactaceae</taxon>
        <taxon>Cactoideae</taxon>
        <taxon>Echinocereeae</taxon>
        <taxon>Carnegiea</taxon>
    </lineage>
</organism>
<evidence type="ECO:0000313" key="8">
    <source>
        <dbReference type="Proteomes" id="UP001153076"/>
    </source>
</evidence>
<sequence>MKKRKQTPTTKTTTGDGGATTSTTLAAGDIKTLIRDYATFFDDLVDRIPAKFYLPTADENKAWYQGLSKAAKAVAKQKSIENTKKARRDRLDPEKSTKTTEILKETLENESKDDDGGDGRSEVTLEDLHQRLQKRIAELRAARGGVEGGGRRREADRREKDGKKRKREDEDSGKKKEEKKENGGDNIGKEVEAAAKGIEFGKVKLGAELDDVSHKKKKKKKLSKEEELKRALELEAAKKDPEKGEVVAKKHAWKAATERAMGKKVHDNPKLLKQSLQKEKRKHKKSIEKWKKRDETTQKMKQEKQEKRKENIKAKIDRKKQMKIEKREKKLMRPGFEGRKEGFVNAD</sequence>
<evidence type="ECO:0000256" key="1">
    <source>
        <dbReference type="ARBA" id="ARBA00004123"/>
    </source>
</evidence>
<comment type="similarity">
    <text evidence="2">Belongs to the SURF6 family.</text>
</comment>
<dbReference type="GO" id="GO:0005730">
    <property type="term" value="C:nucleolus"/>
    <property type="evidence" value="ECO:0007669"/>
    <property type="project" value="TreeGrafter"/>
</dbReference>
<dbReference type="InterPro" id="IPR029188">
    <property type="entry name" value="Rrp14_N"/>
</dbReference>
<evidence type="ECO:0000256" key="3">
    <source>
        <dbReference type="ARBA" id="ARBA00023242"/>
    </source>
</evidence>
<evidence type="ECO:0000256" key="2">
    <source>
        <dbReference type="ARBA" id="ARBA00005904"/>
    </source>
</evidence>
<dbReference type="InterPro" id="IPR007019">
    <property type="entry name" value="SURF6"/>
</dbReference>
<evidence type="ECO:0000256" key="4">
    <source>
        <dbReference type="SAM" id="MobiDB-lite"/>
    </source>
</evidence>
<feature type="compositionally biased region" description="Basic and acidic residues" evidence="4">
    <location>
        <begin position="336"/>
        <end position="347"/>
    </location>
</feature>
<feature type="domain" description="Ribosomal RNA-processing protein 14/surfeit locus protein 6 C-terminal" evidence="5">
    <location>
        <begin position="152"/>
        <end position="323"/>
    </location>
</feature>
<dbReference type="PANTHER" id="PTHR14369">
    <property type="entry name" value="SURFEIT LOCUS PROTEIN 6"/>
    <property type="match status" value="1"/>
</dbReference>
<reference evidence="7" key="1">
    <citation type="submission" date="2022-04" db="EMBL/GenBank/DDBJ databases">
        <title>Carnegiea gigantea Genome sequencing and assembly v2.</title>
        <authorList>
            <person name="Copetti D."/>
            <person name="Sanderson M.J."/>
            <person name="Burquez A."/>
            <person name="Wojciechowski M.F."/>
        </authorList>
    </citation>
    <scope>NUCLEOTIDE SEQUENCE</scope>
    <source>
        <strain evidence="7">SGP5-SGP5p</strain>
        <tissue evidence="7">Aerial part</tissue>
    </source>
</reference>
<comment type="caution">
    <text evidence="7">The sequence shown here is derived from an EMBL/GenBank/DDBJ whole genome shotgun (WGS) entry which is preliminary data.</text>
</comment>
<proteinExistence type="inferred from homology"/>
<feature type="compositionally biased region" description="Basic and acidic residues" evidence="4">
    <location>
        <begin position="78"/>
        <end position="110"/>
    </location>
</feature>
<keyword evidence="8" id="KW-1185">Reference proteome</keyword>
<feature type="compositionally biased region" description="Basic and acidic residues" evidence="4">
    <location>
        <begin position="287"/>
        <end position="315"/>
    </location>
</feature>
<dbReference type="OrthoDB" id="444809at2759"/>
<dbReference type="GO" id="GO:0003723">
    <property type="term" value="F:RNA binding"/>
    <property type="evidence" value="ECO:0007669"/>
    <property type="project" value="TreeGrafter"/>
</dbReference>
<name>A0A9Q1KHT5_9CARY</name>
<feature type="compositionally biased region" description="Basic and acidic residues" evidence="4">
    <location>
        <begin position="258"/>
        <end position="270"/>
    </location>
</feature>
<evidence type="ECO:0008006" key="9">
    <source>
        <dbReference type="Google" id="ProtNLM"/>
    </source>
</evidence>
<feature type="compositionally biased region" description="Basic and acidic residues" evidence="4">
    <location>
        <begin position="117"/>
        <end position="141"/>
    </location>
</feature>
<dbReference type="GO" id="GO:0042274">
    <property type="term" value="P:ribosomal small subunit biogenesis"/>
    <property type="evidence" value="ECO:0007669"/>
    <property type="project" value="TreeGrafter"/>
</dbReference>
<feature type="region of interest" description="Disordered" evidence="4">
    <location>
        <begin position="75"/>
        <end position="189"/>
    </location>
</feature>
<keyword evidence="3" id="KW-0539">Nucleus</keyword>